<gene>
    <name evidence="2" type="ORF">ENY07_01000</name>
</gene>
<sequence length="224" mass="22148">MPPILATAILATAGLALGALSAPARATTIDYSLNDYVGSGRPSLPAPYGTVALTSSGSNVDVTLTLASGVGLVTTGAGLSLTWDLTDDPTITVSGQPSGFLFVTNVSASGSGSWDYGLKCSVSTCGHGGSSPYTTPLSFTIDNVTLADFTTNSKGHYFSSDVCIGVTSSDTCGGGITGVITGGPATVTPPPSPSSAPEPASSAGLMVLALGLLGATRFLGHARR</sequence>
<accession>A0A8J4H8D3</accession>
<evidence type="ECO:0008006" key="3">
    <source>
        <dbReference type="Google" id="ProtNLM"/>
    </source>
</evidence>
<dbReference type="AlphaFoldDB" id="A0A8J4H8D3"/>
<organism evidence="2">
    <name type="scientific">Acidicaldus sp</name>
    <dbReference type="NCBI Taxonomy" id="1872105"/>
    <lineage>
        <taxon>Bacteria</taxon>
        <taxon>Pseudomonadati</taxon>
        <taxon>Pseudomonadota</taxon>
        <taxon>Alphaproteobacteria</taxon>
        <taxon>Acetobacterales</taxon>
        <taxon>Acetobacteraceae</taxon>
        <taxon>Acidicaldus</taxon>
    </lineage>
</organism>
<feature type="chain" id="PRO_5035250820" description="PEP-CTERM sorting domain-containing protein" evidence="1">
    <location>
        <begin position="27"/>
        <end position="224"/>
    </location>
</feature>
<reference evidence="2" key="1">
    <citation type="journal article" date="2020" name="mSystems">
        <title>Genome- and Community-Level Interaction Insights into Carbon Utilization and Element Cycling Functions of Hydrothermarchaeota in Hydrothermal Sediment.</title>
        <authorList>
            <person name="Zhou Z."/>
            <person name="Liu Y."/>
            <person name="Xu W."/>
            <person name="Pan J."/>
            <person name="Luo Z.H."/>
            <person name="Li M."/>
        </authorList>
    </citation>
    <scope>NUCLEOTIDE SEQUENCE</scope>
    <source>
        <strain evidence="2">SpSt-997</strain>
    </source>
</reference>
<keyword evidence="1" id="KW-0732">Signal</keyword>
<proteinExistence type="predicted"/>
<dbReference type="EMBL" id="DTQM01000019">
    <property type="protein sequence ID" value="HGC41794.1"/>
    <property type="molecule type" value="Genomic_DNA"/>
</dbReference>
<comment type="caution">
    <text evidence="2">The sequence shown here is derived from an EMBL/GenBank/DDBJ whole genome shotgun (WGS) entry which is preliminary data.</text>
</comment>
<feature type="signal peptide" evidence="1">
    <location>
        <begin position="1"/>
        <end position="26"/>
    </location>
</feature>
<protein>
    <recommendedName>
        <fullName evidence="3">PEP-CTERM sorting domain-containing protein</fullName>
    </recommendedName>
</protein>
<evidence type="ECO:0000256" key="1">
    <source>
        <dbReference type="SAM" id="SignalP"/>
    </source>
</evidence>
<evidence type="ECO:0000313" key="2">
    <source>
        <dbReference type="EMBL" id="HGC41794.1"/>
    </source>
</evidence>
<name>A0A8J4H8D3_9PROT</name>